<sequence>MSFTRFDVYLNFRGEDTGHSFTDHLYTALKGAAIRTFRDAEDVESGEDFSHETVKAIENSRGSIVVLSETYAYSTWCLDELSLILEQRRKRNHFVLPVFYHVEPSDVRKQRCSFAIQGSKGTEENVNRWKFALTDVANFSGFVASGSEADLIARIVDTVESRLDRKRISPPPALSHAMFQVPENMKIPLDVFLSFRGEDTGHSFTDHLYTALKGAAIRTFRDDLKFERGQDFKHEMVKAIGNSRGSIVVFSENYAESSWCLEDLSFILEQRRKGNHFVLPVFYKVDPSYVRNKLRSVVKERPSWTQENMNRWNSALREFAYLTGFVASGSEAKLIAKIVDAVEYKLKLLSHHESLQVPERLKIPLEASTINTNNIAGTSVYLDPEYDRTALEFQEEYETRKANLDETYKEMLHEFSECPEAYSAMREKNIYSILSKRFLLEHDKSMGSQEYYDVISSDDNG</sequence>
<name>A0ACB9E7G3_9ASTR</name>
<gene>
    <name evidence="1" type="ORF">L1987_54114</name>
</gene>
<proteinExistence type="predicted"/>
<evidence type="ECO:0000313" key="2">
    <source>
        <dbReference type="Proteomes" id="UP001056120"/>
    </source>
</evidence>
<evidence type="ECO:0000313" key="1">
    <source>
        <dbReference type="EMBL" id="KAI3754332.1"/>
    </source>
</evidence>
<dbReference type="Proteomes" id="UP001056120">
    <property type="component" value="Linkage Group LG18"/>
</dbReference>
<reference evidence="1 2" key="2">
    <citation type="journal article" date="2022" name="Mol. Ecol. Resour.">
        <title>The genomes of chicory, endive, great burdock and yacon provide insights into Asteraceae paleo-polyploidization history and plant inulin production.</title>
        <authorList>
            <person name="Fan W."/>
            <person name="Wang S."/>
            <person name="Wang H."/>
            <person name="Wang A."/>
            <person name="Jiang F."/>
            <person name="Liu H."/>
            <person name="Zhao H."/>
            <person name="Xu D."/>
            <person name="Zhang Y."/>
        </authorList>
    </citation>
    <scope>NUCLEOTIDE SEQUENCE [LARGE SCALE GENOMIC DNA]</scope>
    <source>
        <strain evidence="2">cv. Yunnan</strain>
        <tissue evidence="1">Leaves</tissue>
    </source>
</reference>
<protein>
    <submittedName>
        <fullName evidence="1">Uncharacterized protein</fullName>
    </submittedName>
</protein>
<keyword evidence="2" id="KW-1185">Reference proteome</keyword>
<dbReference type="EMBL" id="CM042035">
    <property type="protein sequence ID" value="KAI3754332.1"/>
    <property type="molecule type" value="Genomic_DNA"/>
</dbReference>
<comment type="caution">
    <text evidence="1">The sequence shown here is derived from an EMBL/GenBank/DDBJ whole genome shotgun (WGS) entry which is preliminary data.</text>
</comment>
<reference evidence="2" key="1">
    <citation type="journal article" date="2022" name="Mol. Ecol. Resour.">
        <title>The genomes of chicory, endive, great burdock and yacon provide insights into Asteraceae palaeo-polyploidization history and plant inulin production.</title>
        <authorList>
            <person name="Fan W."/>
            <person name="Wang S."/>
            <person name="Wang H."/>
            <person name="Wang A."/>
            <person name="Jiang F."/>
            <person name="Liu H."/>
            <person name="Zhao H."/>
            <person name="Xu D."/>
            <person name="Zhang Y."/>
        </authorList>
    </citation>
    <scope>NUCLEOTIDE SEQUENCE [LARGE SCALE GENOMIC DNA]</scope>
    <source>
        <strain evidence="2">cv. Yunnan</strain>
    </source>
</reference>
<accession>A0ACB9E7G3</accession>
<organism evidence="1 2">
    <name type="scientific">Smallanthus sonchifolius</name>
    <dbReference type="NCBI Taxonomy" id="185202"/>
    <lineage>
        <taxon>Eukaryota</taxon>
        <taxon>Viridiplantae</taxon>
        <taxon>Streptophyta</taxon>
        <taxon>Embryophyta</taxon>
        <taxon>Tracheophyta</taxon>
        <taxon>Spermatophyta</taxon>
        <taxon>Magnoliopsida</taxon>
        <taxon>eudicotyledons</taxon>
        <taxon>Gunneridae</taxon>
        <taxon>Pentapetalae</taxon>
        <taxon>asterids</taxon>
        <taxon>campanulids</taxon>
        <taxon>Asterales</taxon>
        <taxon>Asteraceae</taxon>
        <taxon>Asteroideae</taxon>
        <taxon>Heliantheae alliance</taxon>
        <taxon>Millerieae</taxon>
        <taxon>Smallanthus</taxon>
    </lineage>
</organism>